<keyword evidence="1" id="KW-0732">Signal</keyword>
<dbReference type="AlphaFoldDB" id="A0A428WEZ8"/>
<organism evidence="2 3">
    <name type="scientific">Amycolatopsis balhimycina DSM 5908</name>
    <dbReference type="NCBI Taxonomy" id="1081091"/>
    <lineage>
        <taxon>Bacteria</taxon>
        <taxon>Bacillati</taxon>
        <taxon>Actinomycetota</taxon>
        <taxon>Actinomycetes</taxon>
        <taxon>Pseudonocardiales</taxon>
        <taxon>Pseudonocardiaceae</taxon>
        <taxon>Amycolatopsis</taxon>
    </lineage>
</organism>
<gene>
    <name evidence="2" type="ORF">DMA12_23670</name>
</gene>
<accession>A0A428WEZ8</accession>
<evidence type="ECO:0000313" key="3">
    <source>
        <dbReference type="Proteomes" id="UP000286716"/>
    </source>
</evidence>
<name>A0A428WEZ8_AMYBA</name>
<protein>
    <submittedName>
        <fullName evidence="2">Uncharacterized protein</fullName>
    </submittedName>
</protein>
<sequence>MLSIGLFSLAVPATANAEPHTYVMECTSLSGSHSYIDKPSQCSWGLIKFISSYDGKVKGKLDMYALQSGMKQHDDSLQKLYEKCSANIICQIGIAAIDTLILKKVKLAYNWFKAVLG</sequence>
<evidence type="ECO:0000313" key="2">
    <source>
        <dbReference type="EMBL" id="RSM41620.1"/>
    </source>
</evidence>
<evidence type="ECO:0000256" key="1">
    <source>
        <dbReference type="SAM" id="SignalP"/>
    </source>
</evidence>
<reference evidence="2 3" key="1">
    <citation type="submission" date="2018-05" db="EMBL/GenBank/DDBJ databases">
        <title>Evolution of GPA BGCs.</title>
        <authorList>
            <person name="Waglechner N."/>
            <person name="Wright G.D."/>
        </authorList>
    </citation>
    <scope>NUCLEOTIDE SEQUENCE [LARGE SCALE GENOMIC DNA]</scope>
    <source>
        <strain evidence="2 3">DSM 5908</strain>
    </source>
</reference>
<proteinExistence type="predicted"/>
<comment type="caution">
    <text evidence="2">The sequence shown here is derived from an EMBL/GenBank/DDBJ whole genome shotgun (WGS) entry which is preliminary data.</text>
</comment>
<dbReference type="EMBL" id="QHHU01000033">
    <property type="protein sequence ID" value="RSM41620.1"/>
    <property type="molecule type" value="Genomic_DNA"/>
</dbReference>
<keyword evidence="3" id="KW-1185">Reference proteome</keyword>
<feature type="signal peptide" evidence="1">
    <location>
        <begin position="1"/>
        <end position="17"/>
    </location>
</feature>
<dbReference type="Proteomes" id="UP000286716">
    <property type="component" value="Unassembled WGS sequence"/>
</dbReference>
<feature type="chain" id="PRO_5019262194" evidence="1">
    <location>
        <begin position="18"/>
        <end position="117"/>
    </location>
</feature>